<dbReference type="GO" id="GO:0004674">
    <property type="term" value="F:protein serine/threonine kinase activity"/>
    <property type="evidence" value="ECO:0007669"/>
    <property type="project" value="UniProtKB-KW"/>
</dbReference>
<dbReference type="InterPro" id="IPR008271">
    <property type="entry name" value="Ser/Thr_kinase_AS"/>
</dbReference>
<feature type="binding site" evidence="10">
    <location>
        <position position="174"/>
    </location>
    <ligand>
        <name>ATP</name>
        <dbReference type="ChEBI" id="CHEBI:30616"/>
    </ligand>
</feature>
<dbReference type="InterPro" id="IPR017441">
    <property type="entry name" value="Protein_kinase_ATP_BS"/>
</dbReference>
<evidence type="ECO:0000256" key="2">
    <source>
        <dbReference type="ARBA" id="ARBA00022527"/>
    </source>
</evidence>
<keyword evidence="14" id="KW-1185">Reference proteome</keyword>
<dbReference type="PROSITE" id="PS50011">
    <property type="entry name" value="PROTEIN_KINASE_DOM"/>
    <property type="match status" value="1"/>
</dbReference>
<evidence type="ECO:0000256" key="6">
    <source>
        <dbReference type="ARBA" id="ARBA00022840"/>
    </source>
</evidence>
<evidence type="ECO:0000313" key="13">
    <source>
        <dbReference type="EMBL" id="APB34616.1"/>
    </source>
</evidence>
<dbReference type="InterPro" id="IPR001789">
    <property type="entry name" value="Sig_transdc_resp-reg_receiver"/>
</dbReference>
<evidence type="ECO:0000256" key="1">
    <source>
        <dbReference type="ARBA" id="ARBA00012513"/>
    </source>
</evidence>
<dbReference type="EMBL" id="CP017675">
    <property type="protein sequence ID" value="APB34616.1"/>
    <property type="molecule type" value="Genomic_DNA"/>
</dbReference>
<evidence type="ECO:0000259" key="11">
    <source>
        <dbReference type="PROSITE" id="PS50011"/>
    </source>
</evidence>
<evidence type="ECO:0000256" key="5">
    <source>
        <dbReference type="ARBA" id="ARBA00022777"/>
    </source>
</evidence>
<dbReference type="SUPFAM" id="SSF56112">
    <property type="entry name" value="Protein kinase-like (PK-like)"/>
    <property type="match status" value="1"/>
</dbReference>
<dbReference type="SMART" id="SM00220">
    <property type="entry name" value="S_TKc"/>
    <property type="match status" value="1"/>
</dbReference>
<evidence type="ECO:0000256" key="8">
    <source>
        <dbReference type="ARBA" id="ARBA00048679"/>
    </source>
</evidence>
<evidence type="ECO:0000256" key="7">
    <source>
        <dbReference type="ARBA" id="ARBA00047899"/>
    </source>
</evidence>
<protein>
    <recommendedName>
        <fullName evidence="1">non-specific serine/threonine protein kinase</fullName>
        <ecNumber evidence="1">2.7.11.1</ecNumber>
    </recommendedName>
</protein>
<dbReference type="RefSeq" id="WP_071455031.1">
    <property type="nucleotide sequence ID" value="NZ_CP017675.1"/>
</dbReference>
<dbReference type="AlphaFoldDB" id="A0A1J0AFC2"/>
<dbReference type="Gene3D" id="3.40.50.2300">
    <property type="match status" value="1"/>
</dbReference>
<keyword evidence="2 13" id="KW-0723">Serine/threonine-protein kinase</keyword>
<feature type="domain" description="Protein kinase" evidence="11">
    <location>
        <begin position="143"/>
        <end position="407"/>
    </location>
</feature>
<dbReference type="PANTHER" id="PTHR24363">
    <property type="entry name" value="SERINE/THREONINE PROTEIN KINASE"/>
    <property type="match status" value="1"/>
</dbReference>
<comment type="catalytic activity">
    <reaction evidence="8">
        <text>L-seryl-[protein] + ATP = O-phospho-L-seryl-[protein] + ADP + H(+)</text>
        <dbReference type="Rhea" id="RHEA:17989"/>
        <dbReference type="Rhea" id="RHEA-COMP:9863"/>
        <dbReference type="Rhea" id="RHEA-COMP:11604"/>
        <dbReference type="ChEBI" id="CHEBI:15378"/>
        <dbReference type="ChEBI" id="CHEBI:29999"/>
        <dbReference type="ChEBI" id="CHEBI:30616"/>
        <dbReference type="ChEBI" id="CHEBI:83421"/>
        <dbReference type="ChEBI" id="CHEBI:456216"/>
        <dbReference type="EC" id="2.7.11.1"/>
    </reaction>
</comment>
<dbReference type="SMART" id="SM00448">
    <property type="entry name" value="REC"/>
    <property type="match status" value="1"/>
</dbReference>
<feature type="modified residue" description="4-aspartylphosphate" evidence="9">
    <location>
        <position position="58"/>
    </location>
</feature>
<comment type="catalytic activity">
    <reaction evidence="7">
        <text>L-threonyl-[protein] + ATP = O-phospho-L-threonyl-[protein] + ADP + H(+)</text>
        <dbReference type="Rhea" id="RHEA:46608"/>
        <dbReference type="Rhea" id="RHEA-COMP:11060"/>
        <dbReference type="Rhea" id="RHEA-COMP:11605"/>
        <dbReference type="ChEBI" id="CHEBI:15378"/>
        <dbReference type="ChEBI" id="CHEBI:30013"/>
        <dbReference type="ChEBI" id="CHEBI:30616"/>
        <dbReference type="ChEBI" id="CHEBI:61977"/>
        <dbReference type="ChEBI" id="CHEBI:456216"/>
        <dbReference type="EC" id="2.7.11.1"/>
    </reaction>
</comment>
<dbReference type="GO" id="GO:0106310">
    <property type="term" value="F:protein serine kinase activity"/>
    <property type="evidence" value="ECO:0007669"/>
    <property type="project" value="RHEA"/>
</dbReference>
<accession>A0A1J0AFC2</accession>
<dbReference type="InterPro" id="IPR011009">
    <property type="entry name" value="Kinase-like_dom_sf"/>
</dbReference>
<keyword evidence="9" id="KW-0597">Phosphoprotein</keyword>
<reference evidence="13 14" key="1">
    <citation type="submission" date="2016-10" db="EMBL/GenBank/DDBJ databases">
        <title>Description of Gloeomargarita lithophora gen. nov., sp. nov., a thylakoid-bearing basal-branching cyanobacterium with intracellular carbonates, and proposal for Gloeomargaritales ord. nov.</title>
        <authorList>
            <person name="Moreira D."/>
            <person name="Tavera R."/>
            <person name="Benzerara K."/>
            <person name="Skouri-Panet F."/>
            <person name="Couradeau E."/>
            <person name="Gerard E."/>
            <person name="Loussert C."/>
            <person name="Novelo E."/>
            <person name="Zivanovic Y."/>
            <person name="Lopez-Garcia P."/>
        </authorList>
    </citation>
    <scope>NUCLEOTIDE SEQUENCE [LARGE SCALE GENOMIC DNA]</scope>
    <source>
        <strain evidence="13 14">D10</strain>
    </source>
</reference>
<dbReference type="CDD" id="cd14014">
    <property type="entry name" value="STKc_PknB_like"/>
    <property type="match status" value="1"/>
</dbReference>
<gene>
    <name evidence="13" type="ORF">GlitD10_2284</name>
</gene>
<feature type="domain" description="Response regulatory" evidence="12">
    <location>
        <begin position="9"/>
        <end position="125"/>
    </location>
</feature>
<dbReference type="GO" id="GO:0005524">
    <property type="term" value="F:ATP binding"/>
    <property type="evidence" value="ECO:0007669"/>
    <property type="project" value="UniProtKB-UniRule"/>
</dbReference>
<dbReference type="PROSITE" id="PS00107">
    <property type="entry name" value="PROTEIN_KINASE_ATP"/>
    <property type="match status" value="1"/>
</dbReference>
<evidence type="ECO:0000256" key="3">
    <source>
        <dbReference type="ARBA" id="ARBA00022679"/>
    </source>
</evidence>
<sequence length="412" mass="46112">MANGMTNTAILIVDDDPITLNLLQKYLIYQGYQVGAFATPETALTALQEQTWDLVLLDWLLPGMTGLQLLQQLRQTYPPGVLPVIMITAREDSADMVTALHAGANDYIVKPLNLPIVVARIQAQLATVRSLSPPTTSRLGGRYQIQSPLGAGGFGCTYLAQDLHRPGTPLCVVKQLLAMSVNESEKLLRARHLFHREAQALETLGHYKYIPRLLAYFEQDGEFYLVEEYIQGQSLKEQFTSGKIWSLLEVFSFLKNLLKTLKFIHRHQVIHRDIKPDNIIYEQATGHYILIDFGAVRETLPGADPDTATISIGTRGYAPLEQLLGYPEFNSDLYALGMVTLQALTGLSPTELPWNHNTGELDLTAWQTPQTTHLLNIILGMTRYYPQDRYPTAAAVLKDLGKLEPVLLRLME</sequence>
<dbReference type="Pfam" id="PF00069">
    <property type="entry name" value="Pkinase"/>
    <property type="match status" value="1"/>
</dbReference>
<evidence type="ECO:0000256" key="10">
    <source>
        <dbReference type="PROSITE-ProRule" id="PRU10141"/>
    </source>
</evidence>
<dbReference type="EC" id="2.7.11.1" evidence="1"/>
<dbReference type="Proteomes" id="UP000180235">
    <property type="component" value="Chromosome"/>
</dbReference>
<name>A0A1J0AFC2_9CYAN</name>
<dbReference type="Pfam" id="PF00072">
    <property type="entry name" value="Response_reg"/>
    <property type="match status" value="1"/>
</dbReference>
<dbReference type="GO" id="GO:0000160">
    <property type="term" value="P:phosphorelay signal transduction system"/>
    <property type="evidence" value="ECO:0007669"/>
    <property type="project" value="InterPro"/>
</dbReference>
<keyword evidence="6 10" id="KW-0067">ATP-binding</keyword>
<dbReference type="InterPro" id="IPR011006">
    <property type="entry name" value="CheY-like_superfamily"/>
</dbReference>
<evidence type="ECO:0000313" key="14">
    <source>
        <dbReference type="Proteomes" id="UP000180235"/>
    </source>
</evidence>
<dbReference type="STRING" id="1188229.GlitD10_2284"/>
<keyword evidence="3 13" id="KW-0808">Transferase</keyword>
<dbReference type="Gene3D" id="1.10.510.10">
    <property type="entry name" value="Transferase(Phosphotransferase) domain 1"/>
    <property type="match status" value="1"/>
</dbReference>
<dbReference type="PROSITE" id="PS50110">
    <property type="entry name" value="RESPONSE_REGULATORY"/>
    <property type="match status" value="1"/>
</dbReference>
<proteinExistence type="predicted"/>
<keyword evidence="4 10" id="KW-0547">Nucleotide-binding</keyword>
<evidence type="ECO:0000256" key="9">
    <source>
        <dbReference type="PROSITE-ProRule" id="PRU00169"/>
    </source>
</evidence>
<dbReference type="InterPro" id="IPR000719">
    <property type="entry name" value="Prot_kinase_dom"/>
</dbReference>
<dbReference type="PANTHER" id="PTHR24363:SF0">
    <property type="entry name" value="SERINE_THREONINE KINASE LIKE DOMAIN CONTAINING 1"/>
    <property type="match status" value="1"/>
</dbReference>
<dbReference type="KEGG" id="glt:GlitD10_2284"/>
<evidence type="ECO:0000259" key="12">
    <source>
        <dbReference type="PROSITE" id="PS50110"/>
    </source>
</evidence>
<dbReference type="SUPFAM" id="SSF52172">
    <property type="entry name" value="CheY-like"/>
    <property type="match status" value="1"/>
</dbReference>
<dbReference type="PROSITE" id="PS00108">
    <property type="entry name" value="PROTEIN_KINASE_ST"/>
    <property type="match status" value="1"/>
</dbReference>
<organism evidence="13 14">
    <name type="scientific">Gloeomargarita lithophora Alchichica-D10</name>
    <dbReference type="NCBI Taxonomy" id="1188229"/>
    <lineage>
        <taxon>Bacteria</taxon>
        <taxon>Bacillati</taxon>
        <taxon>Cyanobacteriota</taxon>
        <taxon>Cyanophyceae</taxon>
        <taxon>Gloeomargaritales</taxon>
        <taxon>Gloeomargaritaceae</taxon>
        <taxon>Gloeomargarita</taxon>
    </lineage>
</organism>
<evidence type="ECO:0000256" key="4">
    <source>
        <dbReference type="ARBA" id="ARBA00022741"/>
    </source>
</evidence>
<keyword evidence="5 13" id="KW-0418">Kinase</keyword>